<evidence type="ECO:0000256" key="6">
    <source>
        <dbReference type="SAM" id="Phobius"/>
    </source>
</evidence>
<reference evidence="9" key="1">
    <citation type="submission" date="2016-08" db="EMBL/GenBank/DDBJ databases">
        <title>Complete genome sequence of the organohalide-respiring Epsilonproteobacterium Sulfurospirillum halorespirans.</title>
        <authorList>
            <person name="Goris T."/>
            <person name="Zimmermann J."/>
            <person name="Schenz B."/>
            <person name="Lemos M."/>
            <person name="Hackermueller J."/>
            <person name="Diekert G."/>
        </authorList>
    </citation>
    <scope>NUCLEOTIDE SEQUENCE [LARGE SCALE GENOMIC DNA]</scope>
    <source>
        <strain>DSM 13726</strain>
        <strain evidence="9">PCE-M2</strain>
    </source>
</reference>
<feature type="transmembrane region" description="Helical" evidence="6">
    <location>
        <begin position="24"/>
        <end position="42"/>
    </location>
</feature>
<keyword evidence="6" id="KW-0812">Transmembrane</keyword>
<evidence type="ECO:0000256" key="5">
    <source>
        <dbReference type="SAM" id="MobiDB-lite"/>
    </source>
</evidence>
<evidence type="ECO:0000313" key="9">
    <source>
        <dbReference type="Proteomes" id="UP000094609"/>
    </source>
</evidence>
<organism evidence="8 9">
    <name type="scientific">Sulfurospirillum halorespirans DSM 13726</name>
    <dbReference type="NCBI Taxonomy" id="1193502"/>
    <lineage>
        <taxon>Bacteria</taxon>
        <taxon>Pseudomonadati</taxon>
        <taxon>Campylobacterota</taxon>
        <taxon>Epsilonproteobacteria</taxon>
        <taxon>Campylobacterales</taxon>
        <taxon>Sulfurospirillaceae</taxon>
        <taxon>Sulfurospirillum</taxon>
    </lineage>
</organism>
<dbReference type="Gene3D" id="3.30.70.20">
    <property type="match status" value="1"/>
</dbReference>
<feature type="region of interest" description="Disordered" evidence="5">
    <location>
        <begin position="1"/>
        <end position="21"/>
    </location>
</feature>
<dbReference type="SUPFAM" id="SSF54862">
    <property type="entry name" value="4Fe-4S ferredoxins"/>
    <property type="match status" value="1"/>
</dbReference>
<feature type="domain" description="4Fe-4S ferredoxin-type" evidence="7">
    <location>
        <begin position="56"/>
        <end position="85"/>
    </location>
</feature>
<protein>
    <submittedName>
        <fullName evidence="8">Periplasmic polyferredoxin</fullName>
    </submittedName>
</protein>
<dbReference type="Gene3D" id="3.30.70.3270">
    <property type="match status" value="1"/>
</dbReference>
<keyword evidence="2" id="KW-0479">Metal-binding</keyword>
<dbReference type="PROSITE" id="PS51379">
    <property type="entry name" value="4FE4S_FER_2"/>
    <property type="match status" value="3"/>
</dbReference>
<dbReference type="PROSITE" id="PS00198">
    <property type="entry name" value="4FE4S_FER_1"/>
    <property type="match status" value="1"/>
</dbReference>
<dbReference type="Proteomes" id="UP000094609">
    <property type="component" value="Chromosome"/>
</dbReference>
<keyword evidence="6" id="KW-1133">Transmembrane helix</keyword>
<keyword evidence="1" id="KW-0004">4Fe-4S</keyword>
<gene>
    <name evidence="8" type="ORF">SHALO_2794</name>
</gene>
<evidence type="ECO:0000256" key="2">
    <source>
        <dbReference type="ARBA" id="ARBA00022723"/>
    </source>
</evidence>
<dbReference type="InterPro" id="IPR050157">
    <property type="entry name" value="PSI_iron-sulfur_center"/>
</dbReference>
<evidence type="ECO:0000256" key="4">
    <source>
        <dbReference type="ARBA" id="ARBA00023014"/>
    </source>
</evidence>
<dbReference type="RefSeq" id="WP_069479070.1">
    <property type="nucleotide sequence ID" value="NZ_CP017111.1"/>
</dbReference>
<keyword evidence="3" id="KW-0408">Iron</keyword>
<keyword evidence="4" id="KW-0411">Iron-sulfur</keyword>
<dbReference type="KEGG" id="shal:SHALO_2794"/>
<proteinExistence type="predicted"/>
<evidence type="ECO:0000256" key="3">
    <source>
        <dbReference type="ARBA" id="ARBA00023004"/>
    </source>
</evidence>
<evidence type="ECO:0000256" key="1">
    <source>
        <dbReference type="ARBA" id="ARBA00022485"/>
    </source>
</evidence>
<dbReference type="PANTHER" id="PTHR24960:SF79">
    <property type="entry name" value="PHOTOSYSTEM I IRON-SULFUR CENTER"/>
    <property type="match status" value="1"/>
</dbReference>
<name>A0A1D7TNH8_9BACT</name>
<keyword evidence="9" id="KW-1185">Reference proteome</keyword>
<dbReference type="GO" id="GO:0046872">
    <property type="term" value="F:metal ion binding"/>
    <property type="evidence" value="ECO:0007669"/>
    <property type="project" value="UniProtKB-KW"/>
</dbReference>
<dbReference type="PANTHER" id="PTHR24960">
    <property type="entry name" value="PHOTOSYSTEM I IRON-SULFUR CENTER-RELATED"/>
    <property type="match status" value="1"/>
</dbReference>
<feature type="domain" description="4Fe-4S ferredoxin-type" evidence="7">
    <location>
        <begin position="164"/>
        <end position="194"/>
    </location>
</feature>
<feature type="domain" description="4Fe-4S ferredoxin-type" evidence="7">
    <location>
        <begin position="95"/>
        <end position="124"/>
    </location>
</feature>
<dbReference type="STRING" id="1193502.SHALO_2794"/>
<dbReference type="InterPro" id="IPR017900">
    <property type="entry name" value="4Fe4S_Fe_S_CS"/>
</dbReference>
<dbReference type="InterPro" id="IPR017896">
    <property type="entry name" value="4Fe4S_Fe-S-bd"/>
</dbReference>
<dbReference type="GO" id="GO:0051539">
    <property type="term" value="F:4 iron, 4 sulfur cluster binding"/>
    <property type="evidence" value="ECO:0007669"/>
    <property type="project" value="UniProtKB-KW"/>
</dbReference>
<dbReference type="AlphaFoldDB" id="A0A1D7TNH8"/>
<dbReference type="Pfam" id="PF12838">
    <property type="entry name" value="Fer4_7"/>
    <property type="match status" value="2"/>
</dbReference>
<accession>A0A1D7TNH8</accession>
<evidence type="ECO:0000259" key="7">
    <source>
        <dbReference type="PROSITE" id="PS51379"/>
    </source>
</evidence>
<dbReference type="PATRIC" id="fig|1193502.14.peg.2826"/>
<evidence type="ECO:0000313" key="8">
    <source>
        <dbReference type="EMBL" id="AOO66547.1"/>
    </source>
</evidence>
<keyword evidence="6" id="KW-0472">Membrane</keyword>
<dbReference type="CDD" id="cd16373">
    <property type="entry name" value="DMSOR_beta_like"/>
    <property type="match status" value="1"/>
</dbReference>
<dbReference type="EMBL" id="CP017111">
    <property type="protein sequence ID" value="AOO66547.1"/>
    <property type="molecule type" value="Genomic_DNA"/>
</dbReference>
<sequence length="210" mass="22971">MKQNELYTEKNTTKASKSSQRRQFLSSSAGIVVMLGLGFVGAQSKTQKLLRPPGGQNEDAFRAKCIKCDRCRSVCHTSVIGVTPIEEGFINARTPVMKFHLGFCDFCNQCVEVCPTQALEPFDKQTVKIGIATLTDTCIALNYGGCTLCFEACEYKAISLDDQKRPIIDADKCNGCGVCEKICPSLVLRSYIGGTLRGIEVRPIVKEAIV</sequence>